<name>A0A315W8C0_GAMAF</name>
<gene>
    <name evidence="6" type="ORF">CCH79_00006473</name>
</gene>
<keyword evidence="7" id="KW-1185">Reference proteome</keyword>
<dbReference type="AlphaFoldDB" id="A0A315W8C0"/>
<dbReference type="STRING" id="33528.ENSGAFP00000001421"/>
<dbReference type="Proteomes" id="UP000250572">
    <property type="component" value="Unassembled WGS sequence"/>
</dbReference>
<dbReference type="GO" id="GO:0005681">
    <property type="term" value="C:spliceosomal complex"/>
    <property type="evidence" value="ECO:0007669"/>
    <property type="project" value="TreeGrafter"/>
</dbReference>
<dbReference type="InterPro" id="IPR000467">
    <property type="entry name" value="G_patch_dom"/>
</dbReference>
<feature type="region of interest" description="Disordered" evidence="4">
    <location>
        <begin position="104"/>
        <end position="144"/>
    </location>
</feature>
<evidence type="ECO:0000256" key="2">
    <source>
        <dbReference type="ARBA" id="ARBA00023242"/>
    </source>
</evidence>
<keyword evidence="2 3" id="KW-0539">Nucleus</keyword>
<organism evidence="6 7">
    <name type="scientific">Gambusia affinis</name>
    <name type="common">Western mosquitofish</name>
    <name type="synonym">Heterandria affinis</name>
    <dbReference type="NCBI Taxonomy" id="33528"/>
    <lineage>
        <taxon>Eukaryota</taxon>
        <taxon>Metazoa</taxon>
        <taxon>Chordata</taxon>
        <taxon>Craniata</taxon>
        <taxon>Vertebrata</taxon>
        <taxon>Euteleostomi</taxon>
        <taxon>Actinopterygii</taxon>
        <taxon>Neopterygii</taxon>
        <taxon>Teleostei</taxon>
        <taxon>Neoteleostei</taxon>
        <taxon>Acanthomorphata</taxon>
        <taxon>Ovalentaria</taxon>
        <taxon>Atherinomorphae</taxon>
        <taxon>Cyprinodontiformes</taxon>
        <taxon>Poeciliidae</taxon>
        <taxon>Poeciliinae</taxon>
        <taxon>Gambusia</taxon>
    </lineage>
</organism>
<feature type="compositionally biased region" description="Basic and acidic residues" evidence="4">
    <location>
        <begin position="119"/>
        <end position="144"/>
    </location>
</feature>
<proteinExistence type="inferred from homology"/>
<evidence type="ECO:0000256" key="4">
    <source>
        <dbReference type="SAM" id="MobiDB-lite"/>
    </source>
</evidence>
<dbReference type="PANTHER" id="PTHR15818">
    <property type="entry name" value="G PATCH AND KOW-CONTAINING"/>
    <property type="match status" value="1"/>
</dbReference>
<reference evidence="6 7" key="1">
    <citation type="journal article" date="2018" name="G3 (Bethesda)">
        <title>A High-Quality Reference Genome for the Invasive Mosquitofish Gambusia affinis Using a Chicago Library.</title>
        <authorList>
            <person name="Hoffberg S.L."/>
            <person name="Troendle N.J."/>
            <person name="Glenn T.C."/>
            <person name="Mahmud O."/>
            <person name="Louha S."/>
            <person name="Chalopin D."/>
            <person name="Bennetzen J.L."/>
            <person name="Mauricio R."/>
        </authorList>
    </citation>
    <scope>NUCLEOTIDE SEQUENCE [LARGE SCALE GENOMIC DNA]</scope>
    <source>
        <strain evidence="6">NE01/NJP1002.9</strain>
        <tissue evidence="6">Muscle</tissue>
    </source>
</reference>
<comment type="subcellular location">
    <subcellularLocation>
        <location evidence="1 3">Nucleus</location>
    </subcellularLocation>
</comment>
<dbReference type="GO" id="GO:0003676">
    <property type="term" value="F:nucleic acid binding"/>
    <property type="evidence" value="ECO:0007669"/>
    <property type="project" value="InterPro"/>
</dbReference>
<keyword evidence="3" id="KW-0508">mRNA splicing</keyword>
<feature type="non-terminal residue" evidence="6">
    <location>
        <position position="416"/>
    </location>
</feature>
<keyword evidence="3" id="KW-0507">mRNA processing</keyword>
<dbReference type="PANTHER" id="PTHR15818:SF2">
    <property type="entry name" value="G-PATCH DOMAIN AND KOW MOTIFS-CONTAINING PROTEIN"/>
    <property type="match status" value="1"/>
</dbReference>
<comment type="caution">
    <text evidence="6">The sequence shown here is derived from an EMBL/GenBank/DDBJ whole genome shotgun (WGS) entry which is preliminary data.</text>
</comment>
<dbReference type="SMART" id="SM00443">
    <property type="entry name" value="G_patch"/>
    <property type="match status" value="1"/>
</dbReference>
<evidence type="ECO:0000256" key="3">
    <source>
        <dbReference type="RuleBase" id="RU369096"/>
    </source>
</evidence>
<dbReference type="EMBL" id="NHOQ01000244">
    <property type="protein sequence ID" value="PWA31876.1"/>
    <property type="molecule type" value="Genomic_DNA"/>
</dbReference>
<dbReference type="GO" id="GO:0000398">
    <property type="term" value="P:mRNA splicing, via spliceosome"/>
    <property type="evidence" value="ECO:0007669"/>
    <property type="project" value="UniProtKB-UniRule"/>
</dbReference>
<protein>
    <recommendedName>
        <fullName evidence="3">G-patch domain and KOW motifs-containing protein</fullName>
    </recommendedName>
</protein>
<feature type="domain" description="G-patch" evidence="5">
    <location>
        <begin position="73"/>
        <end position="119"/>
    </location>
</feature>
<evidence type="ECO:0000259" key="5">
    <source>
        <dbReference type="PROSITE" id="PS50174"/>
    </source>
</evidence>
<dbReference type="PROSITE" id="PS50174">
    <property type="entry name" value="G_PATCH"/>
    <property type="match status" value="1"/>
</dbReference>
<dbReference type="Pfam" id="PF12656">
    <property type="entry name" value="G-patch_2"/>
    <property type="match status" value="1"/>
</dbReference>
<sequence>MFFERNDTTNEKVIHEKLKGEEDKGVKTPPTPAQCFYLRPTCISSIAFCFGFASGTNRRENESTEADYESVPVEAYGLAMLKGMGWKKGEGIGRTFKQDVKPIEHQLRPKGLGLGADRSAIKDLEPGKRQRPPKPGEEQSKQEELAMAPGGCVLVGSGAHKDLYGKVKLAPRMHRSRSFPLQTKMASHGEDTIASKAVISDEQTERKTAAVSFGFTKTAHKFKPTAKIEKDYLTGIDRNELQSSKPTEKPKELIIPLIQKNRWSQAGQRGDGNGKPEAAEQDGDSVESQAVKELIEDSRRQLELWENGPQTEGSLNLSIPLLMQNKMPEGFEDGDRVKVDLRPESTGVSVLPRDMRAANHIALFVFIRGQDARVTAVRARFDVASCVRVDCLPASLAGEPPEEMRVSECDGPGPNG</sequence>
<dbReference type="InterPro" id="IPR045166">
    <property type="entry name" value="Spp2-like"/>
</dbReference>
<dbReference type="InterPro" id="IPR026822">
    <property type="entry name" value="Spp2/MOS2_G-patch"/>
</dbReference>
<feature type="region of interest" description="Disordered" evidence="4">
    <location>
        <begin position="257"/>
        <end position="289"/>
    </location>
</feature>
<comment type="function">
    <text evidence="3">RNA-binding protein involved in pre-mRNA splicing.</text>
</comment>
<accession>A0A315W8C0</accession>
<evidence type="ECO:0000256" key="1">
    <source>
        <dbReference type="ARBA" id="ARBA00004123"/>
    </source>
</evidence>
<comment type="similarity">
    <text evidence="3">Belongs to the MOS2 family.</text>
</comment>
<evidence type="ECO:0000313" key="6">
    <source>
        <dbReference type="EMBL" id="PWA31876.1"/>
    </source>
</evidence>
<evidence type="ECO:0000313" key="7">
    <source>
        <dbReference type="Proteomes" id="UP000250572"/>
    </source>
</evidence>